<gene>
    <name evidence="1" type="ORF">IAA93_00800</name>
</gene>
<protein>
    <submittedName>
        <fullName evidence="1">DUF3843 family protein</fullName>
    </submittedName>
</protein>
<dbReference type="EMBL" id="DWUP01000014">
    <property type="protein sequence ID" value="HJD52257.1"/>
    <property type="molecule type" value="Genomic_DNA"/>
</dbReference>
<proteinExistence type="predicted"/>
<sequence length="509" mass="59188">MDKPTINPIQLKEWHELHPYNTKAESDDYYVELSNTLFDTWVKSHLTDKININAIRRVSLYVAAYVEDIKSDFGLWKAFITRHCALYGRRLPFFASAADTNASRPQVTDINFIIWYSLQELTGKPSHQIIPPFLNSLTTVSGLLYEKINKTFDKAPCNKRLTRLFSNPQVYKEFPLLKQLLNWFFSHAYLIEPSTQERIMMNHRIIMDKFKNATDEQKNMFMYGIMQDTIFTYPCGPLALYVKDWLHAMADDTAEAASRYLGIEALQTYHWLVTDITDETVTLDCMQRERVIEVAKSTFKDADKLAKGKSIIICGFVKYDQTWNVSGVISLTDTDNPQIKSIKKVADRSRFADVHRKVYQQFMEANNGKPIAFFGDIEEVNKFFTDKLKWPANDNLATQLSKSRNFILFAEEDKGIMIATNIAEYVKDADNPLYKKEEAERKGVFPFINKGMCPIDLLEYLEDNDMLHDACFLTDGKGFNAEKGQKLLHDNWDFIARMFLNEFYWDEMH</sequence>
<evidence type="ECO:0000313" key="2">
    <source>
        <dbReference type="Proteomes" id="UP000787625"/>
    </source>
</evidence>
<dbReference type="InterPro" id="IPR024214">
    <property type="entry name" value="DUF3843"/>
</dbReference>
<organism evidence="1 2">
    <name type="scientific">Candidatus Avibacteroides avistercoris</name>
    <dbReference type="NCBI Taxonomy" id="2840690"/>
    <lineage>
        <taxon>Bacteria</taxon>
        <taxon>Pseudomonadati</taxon>
        <taxon>Bacteroidota</taxon>
        <taxon>Bacteroidia</taxon>
        <taxon>Bacteroidales</taxon>
        <taxon>Bacteroidaceae</taxon>
        <taxon>Bacteroidaceae incertae sedis</taxon>
        <taxon>Candidatus Avibacteroides</taxon>
    </lineage>
</organism>
<name>A0A9D2UH01_9BACT</name>
<dbReference type="AlphaFoldDB" id="A0A9D2UH01"/>
<dbReference type="Pfam" id="PF12954">
    <property type="entry name" value="DUF3843"/>
    <property type="match status" value="2"/>
</dbReference>
<reference evidence="1" key="1">
    <citation type="journal article" date="2021" name="PeerJ">
        <title>Extensive microbial diversity within the chicken gut microbiome revealed by metagenomics and culture.</title>
        <authorList>
            <person name="Gilroy R."/>
            <person name="Ravi A."/>
            <person name="Getino M."/>
            <person name="Pursley I."/>
            <person name="Horton D.L."/>
            <person name="Alikhan N.F."/>
            <person name="Baker D."/>
            <person name="Gharbi K."/>
            <person name="Hall N."/>
            <person name="Watson M."/>
            <person name="Adriaenssens E.M."/>
            <person name="Foster-Nyarko E."/>
            <person name="Jarju S."/>
            <person name="Secka A."/>
            <person name="Antonio M."/>
            <person name="Oren A."/>
            <person name="Chaudhuri R.R."/>
            <person name="La Ragione R."/>
            <person name="Hildebrand F."/>
            <person name="Pallen M.J."/>
        </authorList>
    </citation>
    <scope>NUCLEOTIDE SEQUENCE</scope>
    <source>
        <strain evidence="1">MalCec1-1739</strain>
    </source>
</reference>
<reference evidence="1" key="2">
    <citation type="submission" date="2021-04" db="EMBL/GenBank/DDBJ databases">
        <authorList>
            <person name="Gilroy R."/>
        </authorList>
    </citation>
    <scope>NUCLEOTIDE SEQUENCE</scope>
    <source>
        <strain evidence="1">MalCec1-1739</strain>
    </source>
</reference>
<dbReference type="Proteomes" id="UP000787625">
    <property type="component" value="Unassembled WGS sequence"/>
</dbReference>
<accession>A0A9D2UH01</accession>
<comment type="caution">
    <text evidence="1">The sequence shown here is derived from an EMBL/GenBank/DDBJ whole genome shotgun (WGS) entry which is preliminary data.</text>
</comment>
<evidence type="ECO:0000313" key="1">
    <source>
        <dbReference type="EMBL" id="HJD52257.1"/>
    </source>
</evidence>